<dbReference type="InParanoid" id="A0A067PFA1"/>
<proteinExistence type="predicted"/>
<sequence>MRLVFCLITPTPLPSFSTAVVTSILFLVSAARLNVKVQYFVAVGRFSEQTSSLYPICNT</sequence>
<gene>
    <name evidence="1" type="ORF">JAAARDRAFT_201090</name>
</gene>
<protein>
    <submittedName>
        <fullName evidence="1">Uncharacterized protein</fullName>
    </submittedName>
</protein>
<organism evidence="1 2">
    <name type="scientific">Jaapia argillacea MUCL 33604</name>
    <dbReference type="NCBI Taxonomy" id="933084"/>
    <lineage>
        <taxon>Eukaryota</taxon>
        <taxon>Fungi</taxon>
        <taxon>Dikarya</taxon>
        <taxon>Basidiomycota</taxon>
        <taxon>Agaricomycotina</taxon>
        <taxon>Agaricomycetes</taxon>
        <taxon>Agaricomycetidae</taxon>
        <taxon>Jaapiales</taxon>
        <taxon>Jaapiaceae</taxon>
        <taxon>Jaapia</taxon>
    </lineage>
</organism>
<evidence type="ECO:0000313" key="2">
    <source>
        <dbReference type="Proteomes" id="UP000027265"/>
    </source>
</evidence>
<accession>A0A067PFA1</accession>
<dbReference type="AlphaFoldDB" id="A0A067PFA1"/>
<reference evidence="2" key="1">
    <citation type="journal article" date="2014" name="Proc. Natl. Acad. Sci. U.S.A.">
        <title>Extensive sampling of basidiomycete genomes demonstrates inadequacy of the white-rot/brown-rot paradigm for wood decay fungi.</title>
        <authorList>
            <person name="Riley R."/>
            <person name="Salamov A.A."/>
            <person name="Brown D.W."/>
            <person name="Nagy L.G."/>
            <person name="Floudas D."/>
            <person name="Held B.W."/>
            <person name="Levasseur A."/>
            <person name="Lombard V."/>
            <person name="Morin E."/>
            <person name="Otillar R."/>
            <person name="Lindquist E.A."/>
            <person name="Sun H."/>
            <person name="LaButti K.M."/>
            <person name="Schmutz J."/>
            <person name="Jabbour D."/>
            <person name="Luo H."/>
            <person name="Baker S.E."/>
            <person name="Pisabarro A.G."/>
            <person name="Walton J.D."/>
            <person name="Blanchette R.A."/>
            <person name="Henrissat B."/>
            <person name="Martin F."/>
            <person name="Cullen D."/>
            <person name="Hibbett D.S."/>
            <person name="Grigoriev I.V."/>
        </authorList>
    </citation>
    <scope>NUCLEOTIDE SEQUENCE [LARGE SCALE GENOMIC DNA]</scope>
    <source>
        <strain evidence="2">MUCL 33604</strain>
    </source>
</reference>
<dbReference type="HOGENOM" id="CLU_2961107_0_0_1"/>
<name>A0A067PFA1_9AGAM</name>
<evidence type="ECO:0000313" key="1">
    <source>
        <dbReference type="EMBL" id="KDQ49171.1"/>
    </source>
</evidence>
<keyword evidence="2" id="KW-1185">Reference proteome</keyword>
<dbReference type="Proteomes" id="UP000027265">
    <property type="component" value="Unassembled WGS sequence"/>
</dbReference>
<dbReference type="EMBL" id="KL197797">
    <property type="protein sequence ID" value="KDQ49171.1"/>
    <property type="molecule type" value="Genomic_DNA"/>
</dbReference>